<keyword evidence="1" id="KW-1185">Reference proteome</keyword>
<reference evidence="1" key="1">
    <citation type="submission" date="2014-07" db="EMBL/GenBank/DDBJ databases">
        <authorList>
            <person name="Martin A.A"/>
            <person name="De Silva N."/>
        </authorList>
    </citation>
    <scope>NUCLEOTIDE SEQUENCE</scope>
</reference>
<dbReference type="STRING" id="75913.A0A0K0FBW7"/>
<evidence type="ECO:0000313" key="2">
    <source>
        <dbReference type="WBParaSite" id="SVE_0633100.1"/>
    </source>
</evidence>
<dbReference type="Proteomes" id="UP000035680">
    <property type="component" value="Unassembled WGS sequence"/>
</dbReference>
<proteinExistence type="predicted"/>
<name>A0A0K0FBW7_STRVS</name>
<dbReference type="AlphaFoldDB" id="A0A0K0FBW7"/>
<organism evidence="1 2">
    <name type="scientific">Strongyloides venezuelensis</name>
    <name type="common">Threadworm</name>
    <dbReference type="NCBI Taxonomy" id="75913"/>
    <lineage>
        <taxon>Eukaryota</taxon>
        <taxon>Metazoa</taxon>
        <taxon>Ecdysozoa</taxon>
        <taxon>Nematoda</taxon>
        <taxon>Chromadorea</taxon>
        <taxon>Rhabditida</taxon>
        <taxon>Tylenchina</taxon>
        <taxon>Panagrolaimomorpha</taxon>
        <taxon>Strongyloidoidea</taxon>
        <taxon>Strongyloididae</taxon>
        <taxon>Strongyloides</taxon>
    </lineage>
</organism>
<protein>
    <submittedName>
        <fullName evidence="2">Antitermination protein</fullName>
    </submittedName>
</protein>
<dbReference type="WBParaSite" id="SVE_0633100.1">
    <property type="protein sequence ID" value="SVE_0633100.1"/>
    <property type="gene ID" value="SVE_0633100"/>
</dbReference>
<reference evidence="2" key="2">
    <citation type="submission" date="2015-08" db="UniProtKB">
        <authorList>
            <consortium name="WormBaseParasite"/>
        </authorList>
    </citation>
    <scope>IDENTIFICATION</scope>
</reference>
<evidence type="ECO:0000313" key="1">
    <source>
        <dbReference type="Proteomes" id="UP000035680"/>
    </source>
</evidence>
<accession>A0A0K0FBW7</accession>
<sequence>MKNLKRKDLNYTILSELIRFEINDLCLKRTNVIIGKAIKESRSMKYVCEEISRKKFNNISKESVNKIFGKEREENIEWRNYVKKNSIWHPITPDEVSFRIKKSKRKACGADGIFSKHPILGGRKAAEALANLFNNHGYLIPNQMNELNHSWLLYSLAINDFDEELVKRIEALYRSPKATFSTGINNSNTTIEVKSGIRQSDH</sequence>